<accession>A0A238KF57</accession>
<evidence type="ECO:0000313" key="2">
    <source>
        <dbReference type="Proteomes" id="UP000220836"/>
    </source>
</evidence>
<gene>
    <name evidence="1" type="ORF">PEV8663_02282</name>
</gene>
<dbReference type="AlphaFoldDB" id="A0A238KF57"/>
<dbReference type="RefSeq" id="WP_097804784.1">
    <property type="nucleotide sequence ID" value="NZ_FXYH01000007.1"/>
</dbReference>
<reference evidence="1 2" key="1">
    <citation type="submission" date="2017-05" db="EMBL/GenBank/DDBJ databases">
        <authorList>
            <person name="Song R."/>
            <person name="Chenine A.L."/>
            <person name="Ruprecht R.M."/>
        </authorList>
    </citation>
    <scope>NUCLEOTIDE SEQUENCE [LARGE SCALE GENOMIC DNA]</scope>
    <source>
        <strain evidence="1 2">CECT 8663</strain>
    </source>
</reference>
<dbReference type="EMBL" id="FXYH01000007">
    <property type="protein sequence ID" value="SMX41459.1"/>
    <property type="molecule type" value="Genomic_DNA"/>
</dbReference>
<protein>
    <submittedName>
        <fullName evidence="1">Uncharacterized protein</fullName>
    </submittedName>
</protein>
<sequence>MRQVPKPAAMAIRLNDSPWQHLPEMSQNYQLERAGIEAGLLLVEMFHHHGASRLAAAGYAQAAKMRLGAAVAAASLRADIVGIVR</sequence>
<organism evidence="1 2">
    <name type="scientific">Pelagimonas varians</name>
    <dbReference type="NCBI Taxonomy" id="696760"/>
    <lineage>
        <taxon>Bacteria</taxon>
        <taxon>Pseudomonadati</taxon>
        <taxon>Pseudomonadota</taxon>
        <taxon>Alphaproteobacteria</taxon>
        <taxon>Rhodobacterales</taxon>
        <taxon>Roseobacteraceae</taxon>
        <taxon>Pelagimonas</taxon>
    </lineage>
</organism>
<name>A0A238KF57_9RHOB</name>
<dbReference type="Proteomes" id="UP000220836">
    <property type="component" value="Unassembled WGS sequence"/>
</dbReference>
<evidence type="ECO:0000313" key="1">
    <source>
        <dbReference type="EMBL" id="SMX41459.1"/>
    </source>
</evidence>
<proteinExistence type="predicted"/>
<keyword evidence="2" id="KW-1185">Reference proteome</keyword>